<dbReference type="InterPro" id="IPR012890">
    <property type="entry name" value="GCFC2-like"/>
</dbReference>
<evidence type="ECO:0000256" key="1">
    <source>
        <dbReference type="ARBA" id="ARBA00004123"/>
    </source>
</evidence>
<feature type="compositionally biased region" description="Basic and acidic residues" evidence="4">
    <location>
        <begin position="165"/>
        <end position="184"/>
    </location>
</feature>
<feature type="compositionally biased region" description="Basic and acidic residues" evidence="4">
    <location>
        <begin position="470"/>
        <end position="482"/>
    </location>
</feature>
<evidence type="ECO:0000256" key="4">
    <source>
        <dbReference type="SAM" id="MobiDB-lite"/>
    </source>
</evidence>
<sequence length="843" mass="97804">MFRKARRVNVRKRNDSEEEERERDEEQEPPPLLPPPGASAGGCFPGGAEPGNGLKPRKRPRENKEVPRASLLSFQDEEEEVFKVKKSSYSKKIVKLLKKEYKEDLEKSKIKTELNSSADSKYQTHRKILFPNTSIFYNPYHMFPGEIPDAAFIHAARKKRQMARELGDFTPHDSEPGKGRLVREDENDASDDEDDDEKRRIVFSVKEKSQRQKIAEEIGIEGSDDDALVTGEQDEELSRWEQEQIRKGINIPQVQASQPTEVNMYYQNTYQTMPYGSSYGIPYSYTAYGSSDAKSQKTDNTVPFKTPSNEMTPVTIDLVKKQLKDRLDSMKELHKTNRQQHEKHLQSRVDSTRAIERLEGSSGGIGERYKFLQEMRGYVQDLLECFSEKVPLINELESAIHQLYKQRASRLVQRRQDDIKDESSEFSSHSNKALMAPNLDSFGRDRALYQEHAKRRIAEREARRTRRRQAREQTGKMADHLEGLSSDDEETSTDITNFNLEKDRISKESSKVFEDVLESFYSIDCIKSQFEAWRSKYYLSYKDAYIGLCLPKLFNPLIRLQLLTWTPLEAKCRDFENMLWFESLLFYGCEEREQEKDDVDVALLPTIVEKVILPKLTAENMWDPFSTTQTSRMVGITLKLINGYPSVVNAENKNTQVYLKALLLRMRRTLDDDVFMPLYPKNVLENKNSGPYLFFQRQFWSSVKLLGNFLQWYGIFSNKTLQELSIDGLLNRYILMAFQNSEYGDDSIKKAQNVINCFPKQWFMNLKGERTISQLENFCRYLVHLADTIYRNSIGCSDVEKRNARENIKQIVKLLASVRALDHAMSVASDHNVKEFKSLIEGK</sequence>
<evidence type="ECO:0000259" key="5">
    <source>
        <dbReference type="Pfam" id="PF07842"/>
    </source>
</evidence>
<dbReference type="GO" id="GO:0005634">
    <property type="term" value="C:nucleus"/>
    <property type="evidence" value="ECO:0007669"/>
    <property type="project" value="UniProtKB-SubCell"/>
</dbReference>
<proteinExistence type="inferred from homology"/>
<gene>
    <name evidence="6" type="primary">PAXBP1</name>
</gene>
<feature type="region of interest" description="Disordered" evidence="4">
    <location>
        <begin position="458"/>
        <end position="492"/>
    </location>
</feature>
<dbReference type="Ensembl" id="ENSCAFT00020038243.1">
    <property type="protein sequence ID" value="ENSCAFP00020033146.1"/>
    <property type="gene ID" value="ENSCAFG00020025666.1"/>
</dbReference>
<comment type="subcellular location">
    <subcellularLocation>
        <location evidence="1">Nucleus</location>
    </subcellularLocation>
</comment>
<dbReference type="PANTHER" id="PTHR12214">
    <property type="entry name" value="GC-RICH SEQUENCE DNA-BINDING FACTOR"/>
    <property type="match status" value="1"/>
</dbReference>
<dbReference type="AlphaFoldDB" id="A0A8C0R812"/>
<dbReference type="Pfam" id="PF07842">
    <property type="entry name" value="GCFC"/>
    <property type="match status" value="1"/>
</dbReference>
<organism evidence="6 7">
    <name type="scientific">Canis lupus dingo</name>
    <name type="common">dingo</name>
    <dbReference type="NCBI Taxonomy" id="286419"/>
    <lineage>
        <taxon>Eukaryota</taxon>
        <taxon>Metazoa</taxon>
        <taxon>Chordata</taxon>
        <taxon>Craniata</taxon>
        <taxon>Vertebrata</taxon>
        <taxon>Euteleostomi</taxon>
        <taxon>Mammalia</taxon>
        <taxon>Eutheria</taxon>
        <taxon>Laurasiatheria</taxon>
        <taxon>Carnivora</taxon>
        <taxon>Caniformia</taxon>
        <taxon>Canidae</taxon>
        <taxon>Canis</taxon>
    </lineage>
</organism>
<feature type="domain" description="GCF C-terminal" evidence="5">
    <location>
        <begin position="524"/>
        <end position="733"/>
    </location>
</feature>
<reference evidence="6" key="2">
    <citation type="submission" date="2025-09" db="UniProtKB">
        <authorList>
            <consortium name="Ensembl"/>
        </authorList>
    </citation>
    <scope>IDENTIFICATION</scope>
</reference>
<feature type="compositionally biased region" description="Gly residues" evidence="4">
    <location>
        <begin position="39"/>
        <end position="50"/>
    </location>
</feature>
<evidence type="ECO:0000313" key="7">
    <source>
        <dbReference type="Proteomes" id="UP000694391"/>
    </source>
</evidence>
<feature type="compositionally biased region" description="Basic residues" evidence="4">
    <location>
        <begin position="1"/>
        <end position="11"/>
    </location>
</feature>
<name>A0A8C0R812_CANLU</name>
<evidence type="ECO:0000313" key="6">
    <source>
        <dbReference type="Ensembl" id="ENSCAFP00020033146.1"/>
    </source>
</evidence>
<feature type="region of interest" description="Disordered" evidence="4">
    <location>
        <begin position="1"/>
        <end position="70"/>
    </location>
</feature>
<feature type="region of interest" description="Disordered" evidence="4">
    <location>
        <begin position="165"/>
        <end position="198"/>
    </location>
</feature>
<reference evidence="6" key="1">
    <citation type="submission" date="2025-08" db="UniProtKB">
        <authorList>
            <consortium name="Ensembl"/>
        </authorList>
    </citation>
    <scope>IDENTIFICATION</scope>
</reference>
<feature type="compositionally biased region" description="Acidic residues" evidence="4">
    <location>
        <begin position="16"/>
        <end position="28"/>
    </location>
</feature>
<keyword evidence="3" id="KW-0539">Nucleus</keyword>
<feature type="compositionally biased region" description="Acidic residues" evidence="4">
    <location>
        <begin position="185"/>
        <end position="196"/>
    </location>
</feature>
<protein>
    <submittedName>
        <fullName evidence="6">PAX3 and PAX7 binding protein 1</fullName>
    </submittedName>
</protein>
<keyword evidence="7" id="KW-1185">Reference proteome</keyword>
<dbReference type="GO" id="GO:0003677">
    <property type="term" value="F:DNA binding"/>
    <property type="evidence" value="ECO:0007669"/>
    <property type="project" value="InterPro"/>
</dbReference>
<dbReference type="GO" id="GO:0000398">
    <property type="term" value="P:mRNA splicing, via spliceosome"/>
    <property type="evidence" value="ECO:0007669"/>
    <property type="project" value="InterPro"/>
</dbReference>
<feature type="region of interest" description="Disordered" evidence="4">
    <location>
        <begin position="290"/>
        <end position="309"/>
    </location>
</feature>
<dbReference type="PANTHER" id="PTHR12214:SF2">
    <property type="entry name" value="PAX3- AND PAX7-BINDING PROTEIN 1"/>
    <property type="match status" value="1"/>
</dbReference>
<accession>A0A8C0R812</accession>
<evidence type="ECO:0000256" key="3">
    <source>
        <dbReference type="ARBA" id="ARBA00023242"/>
    </source>
</evidence>
<dbReference type="GO" id="GO:0045944">
    <property type="term" value="P:positive regulation of transcription by RNA polymerase II"/>
    <property type="evidence" value="ECO:0007669"/>
    <property type="project" value="TreeGrafter"/>
</dbReference>
<dbReference type="GeneTree" id="ENSGT00940000169647"/>
<comment type="similarity">
    <text evidence="2">Belongs to the GCF family.</text>
</comment>
<dbReference type="InterPro" id="IPR022783">
    <property type="entry name" value="GCFC_dom"/>
</dbReference>
<evidence type="ECO:0000256" key="2">
    <source>
        <dbReference type="ARBA" id="ARBA00010801"/>
    </source>
</evidence>
<dbReference type="Proteomes" id="UP000694391">
    <property type="component" value="Unplaced"/>
</dbReference>